<keyword evidence="1" id="KW-0813">Transport</keyword>
<dbReference type="InterPro" id="IPR003593">
    <property type="entry name" value="AAA+_ATPase"/>
</dbReference>
<dbReference type="SUPFAM" id="SSF52540">
    <property type="entry name" value="P-loop containing nucleoside triphosphate hydrolases"/>
    <property type="match status" value="1"/>
</dbReference>
<keyword evidence="7" id="KW-1185">Reference proteome</keyword>
<dbReference type="InterPro" id="IPR027417">
    <property type="entry name" value="P-loop_NTPase"/>
</dbReference>
<dbReference type="Proteomes" id="UP000624279">
    <property type="component" value="Unassembled WGS sequence"/>
</dbReference>
<sequence>MSANSTLPPIIRIRDLDKSYTRGGQIIPVLEGVNLDVETAEFLALMGPSGSGKSTLLNLIAGIDKPTSGTIEIAGVNIANLSEGQLADWRAANVGFIFQFYNLMPVLNAFENVELPLLLTNLSRSQRKAHVNAALEMVSLTDRMDHYPNELSGGQQQRVAIARALVTDPALIVADEPTGDLDRVTASEVLDLLENLHRDLGKTIIMVTHDPKAASRAHRLVHLEKGLLVPDENIVSAMPPSPASLSL</sequence>
<keyword evidence="2" id="KW-0472">Membrane</keyword>
<accession>A0ABR6YGP4</accession>
<comment type="caution">
    <text evidence="6">The sequence shown here is derived from an EMBL/GenBank/DDBJ whole genome shotgun (WGS) entry which is preliminary data.</text>
</comment>
<organism evidence="6 7">
    <name type="scientific">Undibacterium flavidum</name>
    <dbReference type="NCBI Taxonomy" id="2762297"/>
    <lineage>
        <taxon>Bacteria</taxon>
        <taxon>Pseudomonadati</taxon>
        <taxon>Pseudomonadota</taxon>
        <taxon>Betaproteobacteria</taxon>
        <taxon>Burkholderiales</taxon>
        <taxon>Oxalobacteraceae</taxon>
        <taxon>Undibacterium</taxon>
    </lineage>
</organism>
<evidence type="ECO:0000256" key="2">
    <source>
        <dbReference type="ARBA" id="ARBA00022475"/>
    </source>
</evidence>
<evidence type="ECO:0000256" key="3">
    <source>
        <dbReference type="ARBA" id="ARBA00022741"/>
    </source>
</evidence>
<evidence type="ECO:0000313" key="6">
    <source>
        <dbReference type="EMBL" id="MBC3875629.1"/>
    </source>
</evidence>
<dbReference type="PROSITE" id="PS00211">
    <property type="entry name" value="ABC_TRANSPORTER_1"/>
    <property type="match status" value="1"/>
</dbReference>
<dbReference type="PANTHER" id="PTHR24220:SF452">
    <property type="entry name" value="ABC TRANSPORTER ATP-BINDING PROTEIN"/>
    <property type="match status" value="1"/>
</dbReference>
<name>A0ABR6YGP4_9BURK</name>
<evidence type="ECO:0000313" key="7">
    <source>
        <dbReference type="Proteomes" id="UP000624279"/>
    </source>
</evidence>
<dbReference type="InterPro" id="IPR003439">
    <property type="entry name" value="ABC_transporter-like_ATP-bd"/>
</dbReference>
<dbReference type="InterPro" id="IPR017911">
    <property type="entry name" value="MacB-like_ATP-bd"/>
</dbReference>
<reference evidence="6 7" key="1">
    <citation type="submission" date="2020-08" db="EMBL/GenBank/DDBJ databases">
        <title>Novel species isolated from subtropical streams in China.</title>
        <authorList>
            <person name="Lu H."/>
        </authorList>
    </citation>
    <scope>NUCLEOTIDE SEQUENCE [LARGE SCALE GENOMIC DNA]</scope>
    <source>
        <strain evidence="6 7">LX15W</strain>
    </source>
</reference>
<dbReference type="Pfam" id="PF00005">
    <property type="entry name" value="ABC_tran"/>
    <property type="match status" value="1"/>
</dbReference>
<dbReference type="Gene3D" id="3.40.50.300">
    <property type="entry name" value="P-loop containing nucleotide triphosphate hydrolases"/>
    <property type="match status" value="1"/>
</dbReference>
<dbReference type="PANTHER" id="PTHR24220">
    <property type="entry name" value="IMPORT ATP-BINDING PROTEIN"/>
    <property type="match status" value="1"/>
</dbReference>
<evidence type="ECO:0000259" key="5">
    <source>
        <dbReference type="PROSITE" id="PS50893"/>
    </source>
</evidence>
<dbReference type="EMBL" id="JACOGA010000021">
    <property type="protein sequence ID" value="MBC3875629.1"/>
    <property type="molecule type" value="Genomic_DNA"/>
</dbReference>
<evidence type="ECO:0000256" key="4">
    <source>
        <dbReference type="ARBA" id="ARBA00022840"/>
    </source>
</evidence>
<evidence type="ECO:0000256" key="1">
    <source>
        <dbReference type="ARBA" id="ARBA00022448"/>
    </source>
</evidence>
<keyword evidence="2" id="KW-1003">Cell membrane</keyword>
<protein>
    <submittedName>
        <fullName evidence="6">ABC transporter ATP-binding protein</fullName>
    </submittedName>
</protein>
<keyword evidence="3" id="KW-0547">Nucleotide-binding</keyword>
<dbReference type="RefSeq" id="WP_186943594.1">
    <property type="nucleotide sequence ID" value="NZ_JACOGA010000021.1"/>
</dbReference>
<dbReference type="PROSITE" id="PS50893">
    <property type="entry name" value="ABC_TRANSPORTER_2"/>
    <property type="match status" value="1"/>
</dbReference>
<dbReference type="CDD" id="cd03255">
    <property type="entry name" value="ABC_MJ0796_LolCDE_FtsE"/>
    <property type="match status" value="1"/>
</dbReference>
<gene>
    <name evidence="6" type="ORF">H8K55_18710</name>
</gene>
<proteinExistence type="predicted"/>
<feature type="domain" description="ABC transporter" evidence="5">
    <location>
        <begin position="11"/>
        <end position="247"/>
    </location>
</feature>
<dbReference type="InterPro" id="IPR015854">
    <property type="entry name" value="ABC_transpr_LolD-like"/>
</dbReference>
<keyword evidence="4 6" id="KW-0067">ATP-binding</keyword>
<dbReference type="InterPro" id="IPR017871">
    <property type="entry name" value="ABC_transporter-like_CS"/>
</dbReference>
<dbReference type="SMART" id="SM00382">
    <property type="entry name" value="AAA"/>
    <property type="match status" value="1"/>
</dbReference>
<dbReference type="GO" id="GO:0005524">
    <property type="term" value="F:ATP binding"/>
    <property type="evidence" value="ECO:0007669"/>
    <property type="project" value="UniProtKB-KW"/>
</dbReference>